<feature type="compositionally biased region" description="Basic and acidic residues" evidence="1">
    <location>
        <begin position="109"/>
        <end position="149"/>
    </location>
</feature>
<keyword evidence="5" id="KW-1185">Reference proteome</keyword>
<dbReference type="InterPro" id="IPR037682">
    <property type="entry name" value="TonB_C"/>
</dbReference>
<organism evidence="4 5">
    <name type="scientific">Alkalimarinus alittae</name>
    <dbReference type="NCBI Taxonomy" id="2961619"/>
    <lineage>
        <taxon>Bacteria</taxon>
        <taxon>Pseudomonadati</taxon>
        <taxon>Pseudomonadota</taxon>
        <taxon>Gammaproteobacteria</taxon>
        <taxon>Alteromonadales</taxon>
        <taxon>Alteromonadaceae</taxon>
        <taxon>Alkalimarinus</taxon>
    </lineage>
</organism>
<dbReference type="SUPFAM" id="SSF74653">
    <property type="entry name" value="TolA/TonB C-terminal domain"/>
    <property type="match status" value="1"/>
</dbReference>
<evidence type="ECO:0000256" key="2">
    <source>
        <dbReference type="SAM" id="Phobius"/>
    </source>
</evidence>
<gene>
    <name evidence="4" type="ORF">NKI27_11835</name>
</gene>
<feature type="domain" description="TonB C-terminal" evidence="3">
    <location>
        <begin position="196"/>
        <end position="291"/>
    </location>
</feature>
<evidence type="ECO:0000256" key="1">
    <source>
        <dbReference type="SAM" id="MobiDB-lite"/>
    </source>
</evidence>
<evidence type="ECO:0000259" key="3">
    <source>
        <dbReference type="PROSITE" id="PS52015"/>
    </source>
</evidence>
<keyword evidence="2" id="KW-0472">Membrane</keyword>
<sequence length="291" mass="33046">MLNNQSKIIFSVLLIVSILLHILVWWWVDINELFKPDPVTDSTTVQVTLQQPKVPPPPPVQKPPPPEQKTQQPKSKPKKQQPPKEKLNEERHLPMHNADTFASSNNTDHTAKKIKNDKQVGNADKDLVGDKTKDNKKEELKAEKTEKAKAKTVATNLKNADKNTKTTDKKPDIAETNSEQKSKQVYSENQSDELKMVNLYLARMKQQIIEKIIQPRNPVRPGRGAISFDLGSDGYLISVEIVKSSGDFVLDLTVLEAVKRVHRFDVPSSKAIAAKYYKDLVFYYDENILKQ</sequence>
<feature type="compositionally biased region" description="Basic and acidic residues" evidence="1">
    <location>
        <begin position="159"/>
        <end position="182"/>
    </location>
</feature>
<dbReference type="RefSeq" id="WP_265046262.1">
    <property type="nucleotide sequence ID" value="NZ_CP100390.1"/>
</dbReference>
<evidence type="ECO:0000313" key="5">
    <source>
        <dbReference type="Proteomes" id="UP001163739"/>
    </source>
</evidence>
<keyword evidence="2" id="KW-0812">Transmembrane</keyword>
<feature type="transmembrane region" description="Helical" evidence="2">
    <location>
        <begin position="7"/>
        <end position="28"/>
    </location>
</feature>
<feature type="region of interest" description="Disordered" evidence="1">
    <location>
        <begin position="44"/>
        <end position="189"/>
    </location>
</feature>
<dbReference type="EMBL" id="CP100390">
    <property type="protein sequence ID" value="UZE94768.1"/>
    <property type="molecule type" value="Genomic_DNA"/>
</dbReference>
<keyword evidence="2" id="KW-1133">Transmembrane helix</keyword>
<dbReference type="Proteomes" id="UP001163739">
    <property type="component" value="Chromosome"/>
</dbReference>
<dbReference type="PROSITE" id="PS52015">
    <property type="entry name" value="TONB_CTD"/>
    <property type="match status" value="1"/>
</dbReference>
<name>A0ABY6MY53_9ALTE</name>
<reference evidence="4" key="1">
    <citation type="submission" date="2022-06" db="EMBL/GenBank/DDBJ databases">
        <title>Alkalimarinus sp. nov., isolated from gut of a Alitta virens.</title>
        <authorList>
            <person name="Yang A.I."/>
            <person name="Shin N.-R."/>
        </authorList>
    </citation>
    <scope>NUCLEOTIDE SEQUENCE</scope>
    <source>
        <strain evidence="4">A2M4</strain>
    </source>
</reference>
<feature type="compositionally biased region" description="Pro residues" evidence="1">
    <location>
        <begin position="53"/>
        <end position="67"/>
    </location>
</feature>
<feature type="compositionally biased region" description="Basic and acidic residues" evidence="1">
    <location>
        <begin position="82"/>
        <end position="93"/>
    </location>
</feature>
<dbReference type="Pfam" id="PF03544">
    <property type="entry name" value="TonB_C"/>
    <property type="match status" value="1"/>
</dbReference>
<accession>A0ABY6MY53</accession>
<dbReference type="Gene3D" id="3.30.1150.10">
    <property type="match status" value="1"/>
</dbReference>
<evidence type="ECO:0000313" key="4">
    <source>
        <dbReference type="EMBL" id="UZE94768.1"/>
    </source>
</evidence>
<protein>
    <submittedName>
        <fullName evidence="4">Energy transducer TonB</fullName>
    </submittedName>
</protein>
<proteinExistence type="predicted"/>